<feature type="region of interest" description="Disordered" evidence="1">
    <location>
        <begin position="324"/>
        <end position="346"/>
    </location>
</feature>
<keyword evidence="5" id="KW-1185">Reference proteome</keyword>
<dbReference type="Pfam" id="PF10383">
    <property type="entry name" value="Clr2"/>
    <property type="match status" value="1"/>
</dbReference>
<dbReference type="RefSeq" id="XP_007404741.1">
    <property type="nucleotide sequence ID" value="XM_007404679.1"/>
</dbReference>
<evidence type="ECO:0000313" key="5">
    <source>
        <dbReference type="Proteomes" id="UP000001072"/>
    </source>
</evidence>
<dbReference type="InterPro" id="IPR038986">
    <property type="entry name" value="Clr2"/>
</dbReference>
<dbReference type="Proteomes" id="UP000001072">
    <property type="component" value="Unassembled WGS sequence"/>
</dbReference>
<evidence type="ECO:0000259" key="2">
    <source>
        <dbReference type="Pfam" id="PF10383"/>
    </source>
</evidence>
<name>F4R6Z6_MELLP</name>
<feature type="compositionally biased region" description="Polar residues" evidence="1">
    <location>
        <begin position="160"/>
        <end position="181"/>
    </location>
</feature>
<protein>
    <recommendedName>
        <fullName evidence="6">Cryptic loci regulator 2 N-terminal domain-containing protein</fullName>
    </recommendedName>
</protein>
<evidence type="ECO:0000313" key="4">
    <source>
        <dbReference type="EMBL" id="EGG12366.1"/>
    </source>
</evidence>
<dbReference type="VEuPathDB" id="FungiDB:MELLADRAFT_101790"/>
<dbReference type="PANTHER" id="PTHR38046:SF1">
    <property type="entry name" value="CRYPTIC LOCI REGULATOR 2"/>
    <property type="match status" value="1"/>
</dbReference>
<reference evidence="5" key="1">
    <citation type="journal article" date="2011" name="Proc. Natl. Acad. Sci. U.S.A.">
        <title>Obligate biotrophy features unraveled by the genomic analysis of rust fungi.</title>
        <authorList>
            <person name="Duplessis S."/>
            <person name="Cuomo C.A."/>
            <person name="Lin Y.-C."/>
            <person name="Aerts A."/>
            <person name="Tisserant E."/>
            <person name="Veneault-Fourrey C."/>
            <person name="Joly D.L."/>
            <person name="Hacquard S."/>
            <person name="Amselem J."/>
            <person name="Cantarel B.L."/>
            <person name="Chiu R."/>
            <person name="Coutinho P.M."/>
            <person name="Feau N."/>
            <person name="Field M."/>
            <person name="Frey P."/>
            <person name="Gelhaye E."/>
            <person name="Goldberg J."/>
            <person name="Grabherr M.G."/>
            <person name="Kodira C.D."/>
            <person name="Kohler A."/>
            <person name="Kuees U."/>
            <person name="Lindquist E.A."/>
            <person name="Lucas S.M."/>
            <person name="Mago R."/>
            <person name="Mauceli E."/>
            <person name="Morin E."/>
            <person name="Murat C."/>
            <person name="Pangilinan J.L."/>
            <person name="Park R."/>
            <person name="Pearson M."/>
            <person name="Quesneville H."/>
            <person name="Rouhier N."/>
            <person name="Sakthikumar S."/>
            <person name="Salamov A.A."/>
            <person name="Schmutz J."/>
            <person name="Selles B."/>
            <person name="Shapiro H."/>
            <person name="Tanguay P."/>
            <person name="Tuskan G.A."/>
            <person name="Henrissat B."/>
            <person name="Van de Peer Y."/>
            <person name="Rouze P."/>
            <person name="Ellis J.G."/>
            <person name="Dodds P.N."/>
            <person name="Schein J.E."/>
            <person name="Zhong S."/>
            <person name="Hamelin R.C."/>
            <person name="Grigoriev I.V."/>
            <person name="Szabo L.J."/>
            <person name="Martin F."/>
        </authorList>
    </citation>
    <scope>NUCLEOTIDE SEQUENCE [LARGE SCALE GENOMIC DNA]</scope>
    <source>
        <strain evidence="5">98AG31 / pathotype 3-4-7</strain>
    </source>
</reference>
<feature type="region of interest" description="Disordered" evidence="1">
    <location>
        <begin position="160"/>
        <end position="221"/>
    </location>
</feature>
<accession>F4R6Z6</accession>
<gene>
    <name evidence="4" type="ORF">MELLADRAFT_101790</name>
</gene>
<dbReference type="GO" id="GO:0030466">
    <property type="term" value="P:silent mating-type cassette heterochromatin formation"/>
    <property type="evidence" value="ECO:0007669"/>
    <property type="project" value="TreeGrafter"/>
</dbReference>
<dbReference type="InParanoid" id="F4R6Z6"/>
<feature type="compositionally biased region" description="Low complexity" evidence="1">
    <location>
        <begin position="735"/>
        <end position="751"/>
    </location>
</feature>
<dbReference type="InterPro" id="IPR031915">
    <property type="entry name" value="Clr2_N"/>
</dbReference>
<dbReference type="OrthoDB" id="2421327at2759"/>
<dbReference type="EMBL" id="GL883091">
    <property type="protein sequence ID" value="EGG12366.1"/>
    <property type="molecule type" value="Genomic_DNA"/>
</dbReference>
<dbReference type="GO" id="GO:0033553">
    <property type="term" value="C:rDNA heterochromatin"/>
    <property type="evidence" value="ECO:0007669"/>
    <property type="project" value="TreeGrafter"/>
</dbReference>
<feature type="region of interest" description="Disordered" evidence="1">
    <location>
        <begin position="735"/>
        <end position="757"/>
    </location>
</feature>
<feature type="domain" description="Cryptic loci regulator 2 N-terminal" evidence="3">
    <location>
        <begin position="94"/>
        <end position="154"/>
    </location>
</feature>
<dbReference type="InterPro" id="IPR018839">
    <property type="entry name" value="Tscrpt-silencing_Clr2_C"/>
</dbReference>
<feature type="compositionally biased region" description="Basic residues" evidence="1">
    <location>
        <begin position="336"/>
        <end position="346"/>
    </location>
</feature>
<dbReference type="KEGG" id="mlr:MELLADRAFT_101790"/>
<evidence type="ECO:0000256" key="1">
    <source>
        <dbReference type="SAM" id="MobiDB-lite"/>
    </source>
</evidence>
<dbReference type="PANTHER" id="PTHR38046">
    <property type="entry name" value="CRYPTIC LOCI REGULATOR 2"/>
    <property type="match status" value="1"/>
</dbReference>
<proteinExistence type="predicted"/>
<dbReference type="Pfam" id="PF16761">
    <property type="entry name" value="Clr2_transil"/>
    <property type="match status" value="1"/>
</dbReference>
<dbReference type="HOGENOM" id="CLU_013221_0_0_1"/>
<dbReference type="GeneID" id="18921483"/>
<evidence type="ECO:0000259" key="3">
    <source>
        <dbReference type="Pfam" id="PF16761"/>
    </source>
</evidence>
<evidence type="ECO:0008006" key="6">
    <source>
        <dbReference type="Google" id="ProtNLM"/>
    </source>
</evidence>
<sequence length="839" mass="95831">MTSQSSSSNSNPTKIKIIHHPTNSNGPHQISCLHSDATQSTWPAIGPCPTSIKTSTSWDSIDLNSKISNKWLSILGKGLADSLGLIKCTQKEDWKLTNFPENYQLFNYIKGSLQDQYLFGSSHVRKFRTANEFLPHLQWLATSNSTITCQCKYCAGTKSQTETNSNYTNHSQPTIQRSKPTNSKRKAIKALNRTHELTSPEDSSQEIVKKRPSKKFKVTGTRSSSEVPAILASNDSRSELNSIDSRQVNYHGPYLSKDLKRDLMTDRSNFREYELVWCNIEDEFIGNKDSNSKNQDRFDLDTKYWPGLCEEMVLETQACITIDDDEDGEGEDTEKSKKRLDKHSNRKSNETLINSINQKALVVKRPKNKRLKVDLSKGTSTSSSFTKMKSEQKFYWKIRLLGLEEIIKREESSILPWLFQPFKDIKEKFNLKNSTQQNLSNYLIERQQECKRPMLDNFTCIENAKLSFLLALQIGANLEESWSTSDPYDLQTDEGEDESEELIRRPTMIHKAQVNEVNGLMMKKIPENWYQSVWWGAEKIWIFDTVRLNKVESDLPMELFKNQLNSKLNLNHIDSNDKAYFLKIDGIYRDEIEETIILIGKVYDLVSVSSFTPKKSLPNHKPNAKPKPSIVVVIDDDDDDEEEEEDKTKSRSTPKITKLTNVPILPTIPEDSSDTSFKYLPIPPKGYKFRQLTPFGESHHVHLNCIAGRYYSPAIKNRSDKLSNYSKRFLSKISSNAHSNSNSNSTSDSKSGILGGDHWESGLNGNGNLSTTMRKPKDLQRQNSSLFGLTAGRWNFMKCTKWKVNRMKSIMESERLAEEEMIKASSMINGSSENELKPI</sequence>
<dbReference type="eggNOG" id="ENOG502S8EX">
    <property type="taxonomic scope" value="Eukaryota"/>
</dbReference>
<dbReference type="AlphaFoldDB" id="F4R6Z6"/>
<feature type="domain" description="Cryptic loci regulator 2 C-terminal" evidence="2">
    <location>
        <begin position="529"/>
        <end position="711"/>
    </location>
</feature>
<dbReference type="GO" id="GO:0070824">
    <property type="term" value="C:SHREC complex"/>
    <property type="evidence" value="ECO:0007669"/>
    <property type="project" value="InterPro"/>
</dbReference>
<dbReference type="GO" id="GO:0031934">
    <property type="term" value="C:mating-type region heterochromatin"/>
    <property type="evidence" value="ECO:0007669"/>
    <property type="project" value="TreeGrafter"/>
</dbReference>
<organism evidence="5">
    <name type="scientific">Melampsora larici-populina (strain 98AG31 / pathotype 3-4-7)</name>
    <name type="common">Poplar leaf rust fungus</name>
    <dbReference type="NCBI Taxonomy" id="747676"/>
    <lineage>
        <taxon>Eukaryota</taxon>
        <taxon>Fungi</taxon>
        <taxon>Dikarya</taxon>
        <taxon>Basidiomycota</taxon>
        <taxon>Pucciniomycotina</taxon>
        <taxon>Pucciniomycetes</taxon>
        <taxon>Pucciniales</taxon>
        <taxon>Melampsoraceae</taxon>
        <taxon>Melampsora</taxon>
    </lineage>
</organism>